<feature type="domain" description="Response regulatory" evidence="8">
    <location>
        <begin position="482"/>
        <end position="597"/>
    </location>
</feature>
<evidence type="ECO:0000259" key="7">
    <source>
        <dbReference type="PROSITE" id="PS50109"/>
    </source>
</evidence>
<dbReference type="SMART" id="SM00387">
    <property type="entry name" value="HATPase_c"/>
    <property type="match status" value="1"/>
</dbReference>
<organism evidence="9 10">
    <name type="scientific">Methylomonas fluvii</name>
    <dbReference type="NCBI Taxonomy" id="1854564"/>
    <lineage>
        <taxon>Bacteria</taxon>
        <taxon>Pseudomonadati</taxon>
        <taxon>Pseudomonadota</taxon>
        <taxon>Gammaproteobacteria</taxon>
        <taxon>Methylococcales</taxon>
        <taxon>Methylococcaceae</taxon>
        <taxon>Methylomonas</taxon>
    </lineage>
</organism>
<dbReference type="Gene3D" id="3.40.50.2300">
    <property type="match status" value="1"/>
</dbReference>
<dbReference type="InterPro" id="IPR005467">
    <property type="entry name" value="His_kinase_dom"/>
</dbReference>
<comment type="caution">
    <text evidence="9">The sequence shown here is derived from an EMBL/GenBank/DDBJ whole genome shotgun (WGS) entry which is preliminary data.</text>
</comment>
<dbReference type="PANTHER" id="PTHR45339">
    <property type="entry name" value="HYBRID SIGNAL TRANSDUCTION HISTIDINE KINASE J"/>
    <property type="match status" value="1"/>
</dbReference>
<keyword evidence="6" id="KW-1133">Transmembrane helix</keyword>
<dbReference type="SUPFAM" id="SSF55874">
    <property type="entry name" value="ATPase domain of HSP90 chaperone/DNA topoisomerase II/histidine kinase"/>
    <property type="match status" value="1"/>
</dbReference>
<name>A0ABR9D7U5_9GAMM</name>
<accession>A0ABR9D7U5</accession>
<dbReference type="SMART" id="SM00388">
    <property type="entry name" value="HisKA"/>
    <property type="match status" value="1"/>
</dbReference>
<evidence type="ECO:0000259" key="8">
    <source>
        <dbReference type="PROSITE" id="PS50110"/>
    </source>
</evidence>
<protein>
    <recommendedName>
        <fullName evidence="2">histidine kinase</fullName>
        <ecNumber evidence="2">2.7.13.3</ecNumber>
    </recommendedName>
</protein>
<feature type="domain" description="Histidine kinase" evidence="7">
    <location>
        <begin position="241"/>
        <end position="456"/>
    </location>
</feature>
<reference evidence="9 10" key="1">
    <citation type="submission" date="2020-09" db="EMBL/GenBank/DDBJ databases">
        <title>Methylomonas albis sp. nov. and Methylomonas fluvii sp. nov.: Two cold-adapted methanotrophs from the River Elbe and an amended description of Methylovulum psychrotolerans strain Eb1.</title>
        <authorList>
            <person name="Bussmann I.K."/>
            <person name="Klings K.-W."/>
            <person name="Warnstedt J."/>
            <person name="Hoppert M."/>
            <person name="Saborowski A."/>
            <person name="Horn F."/>
            <person name="Liebner S."/>
        </authorList>
    </citation>
    <scope>NUCLEOTIDE SEQUENCE [LARGE SCALE GENOMIC DNA]</scope>
    <source>
        <strain evidence="9 10">EbB</strain>
    </source>
</reference>
<dbReference type="EC" id="2.7.13.3" evidence="2"/>
<feature type="transmembrane region" description="Helical" evidence="6">
    <location>
        <begin position="108"/>
        <end position="128"/>
    </location>
</feature>
<evidence type="ECO:0000256" key="6">
    <source>
        <dbReference type="SAM" id="Phobius"/>
    </source>
</evidence>
<evidence type="ECO:0000313" key="9">
    <source>
        <dbReference type="EMBL" id="MBD9359177.1"/>
    </source>
</evidence>
<dbReference type="CDD" id="cd00156">
    <property type="entry name" value="REC"/>
    <property type="match status" value="1"/>
</dbReference>
<dbReference type="Proteomes" id="UP000641152">
    <property type="component" value="Unassembled WGS sequence"/>
</dbReference>
<dbReference type="EMBL" id="JACXST010000001">
    <property type="protein sequence ID" value="MBD9359177.1"/>
    <property type="molecule type" value="Genomic_DNA"/>
</dbReference>
<dbReference type="InterPro" id="IPR003594">
    <property type="entry name" value="HATPase_dom"/>
</dbReference>
<dbReference type="InterPro" id="IPR036890">
    <property type="entry name" value="HATPase_C_sf"/>
</dbReference>
<dbReference type="InterPro" id="IPR011006">
    <property type="entry name" value="CheY-like_superfamily"/>
</dbReference>
<dbReference type="InterPro" id="IPR004358">
    <property type="entry name" value="Sig_transdc_His_kin-like_C"/>
</dbReference>
<dbReference type="PROSITE" id="PS50110">
    <property type="entry name" value="RESPONSE_REGULATORY"/>
    <property type="match status" value="1"/>
</dbReference>
<keyword evidence="6" id="KW-0472">Membrane</keyword>
<dbReference type="Pfam" id="PF00512">
    <property type="entry name" value="HisKA"/>
    <property type="match status" value="1"/>
</dbReference>
<evidence type="ECO:0000256" key="2">
    <source>
        <dbReference type="ARBA" id="ARBA00012438"/>
    </source>
</evidence>
<comment type="catalytic activity">
    <reaction evidence="1">
        <text>ATP + protein L-histidine = ADP + protein N-phospho-L-histidine.</text>
        <dbReference type="EC" id="2.7.13.3"/>
    </reaction>
</comment>
<dbReference type="PRINTS" id="PR00344">
    <property type="entry name" value="BCTRLSENSOR"/>
</dbReference>
<evidence type="ECO:0000256" key="5">
    <source>
        <dbReference type="PROSITE-ProRule" id="PRU00169"/>
    </source>
</evidence>
<evidence type="ECO:0000313" key="10">
    <source>
        <dbReference type="Proteomes" id="UP000641152"/>
    </source>
</evidence>
<dbReference type="PROSITE" id="PS50109">
    <property type="entry name" value="HIS_KIN"/>
    <property type="match status" value="1"/>
</dbReference>
<dbReference type="Pfam" id="PF00072">
    <property type="entry name" value="Response_reg"/>
    <property type="match status" value="1"/>
</dbReference>
<keyword evidence="3 5" id="KW-0597">Phosphoprotein</keyword>
<keyword evidence="9" id="KW-0808">Transferase</keyword>
<keyword evidence="4" id="KW-0902">Two-component regulatory system</keyword>
<feature type="modified residue" description="4-aspartylphosphate" evidence="5">
    <location>
        <position position="532"/>
    </location>
</feature>
<dbReference type="GO" id="GO:0016301">
    <property type="term" value="F:kinase activity"/>
    <property type="evidence" value="ECO:0007669"/>
    <property type="project" value="UniProtKB-KW"/>
</dbReference>
<dbReference type="SUPFAM" id="SSF52172">
    <property type="entry name" value="CheY-like"/>
    <property type="match status" value="1"/>
</dbReference>
<dbReference type="InterPro" id="IPR003661">
    <property type="entry name" value="HisK_dim/P_dom"/>
</dbReference>
<evidence type="ECO:0000256" key="4">
    <source>
        <dbReference type="ARBA" id="ARBA00023012"/>
    </source>
</evidence>
<gene>
    <name evidence="9" type="ORF">EBB_01145</name>
</gene>
<feature type="transmembrane region" description="Helical" evidence="6">
    <location>
        <begin position="35"/>
        <end position="54"/>
    </location>
</feature>
<dbReference type="Gene3D" id="3.30.565.10">
    <property type="entry name" value="Histidine kinase-like ATPase, C-terminal domain"/>
    <property type="match status" value="1"/>
</dbReference>
<dbReference type="RefSeq" id="WP_192392105.1">
    <property type="nucleotide sequence ID" value="NZ_CAJHIU010000001.1"/>
</dbReference>
<dbReference type="SMART" id="SM00448">
    <property type="entry name" value="REC"/>
    <property type="match status" value="1"/>
</dbReference>
<keyword evidence="9" id="KW-0418">Kinase</keyword>
<dbReference type="InterPro" id="IPR001789">
    <property type="entry name" value="Sig_transdc_resp-reg_receiver"/>
</dbReference>
<evidence type="ECO:0000256" key="3">
    <source>
        <dbReference type="ARBA" id="ARBA00022553"/>
    </source>
</evidence>
<dbReference type="Gene3D" id="1.10.287.130">
    <property type="match status" value="1"/>
</dbReference>
<dbReference type="SUPFAM" id="SSF47384">
    <property type="entry name" value="Homodimeric domain of signal transducing histidine kinase"/>
    <property type="match status" value="1"/>
</dbReference>
<dbReference type="CDD" id="cd00082">
    <property type="entry name" value="HisKA"/>
    <property type="match status" value="1"/>
</dbReference>
<keyword evidence="10" id="KW-1185">Reference proteome</keyword>
<feature type="transmembrane region" description="Helical" evidence="6">
    <location>
        <begin position="60"/>
        <end position="79"/>
    </location>
</feature>
<sequence length="605" mass="67051">MQATLPDSRDSKPLRFADISPAGQASLLDMTHNRLVYSISIIPFVGMPFLYWKHYLDQNAWGLLVWTLSYFIAVVAVRLQQRQYRRDRASLDPLAAVAKWLPVIQRMALLHGAGLAALVIVVAGRVPFEYALTLYMTLASIMAANATHQSPVFSAFRRFFAAGWGGCTLLTPWVFPEHWFLTLPLCLSYVLSIYRHSSIAHRFFLQQIKLEEDSAKLAENYRLAKIEAEAALRAKNQFLTTASHDLRQPVHAMGFLIESISRRNRDLLLGPALQDLRQSVQSVTQMFNSLLDLSRIESGAQPVNLQTVALDPLMNDVATLFREEARSRQIDLRVRLSGGRALVTADAMLLRQSMINLMQNALRYTQQGGVLMAARRRSACWQFEVWDTGVGIAEDDQQRIYSPFFRPEHAWRIDNAGHGLGLAVVARCADLMGASQGLSSREGRGSRFWLRLSAAAPSPERWAMAADQAVAPVEQAAVLSGRCLVIDDEPQVRNAWQALLNSWGVETACAASANDALALLDAGFAPHAIFCDQRLRSGESGFELLQALLECCPDAAGAMISGEFNSPALAQAEQEGYLVLHKPLDPEALYALLSRLLPPADKDHS</sequence>
<evidence type="ECO:0000256" key="1">
    <source>
        <dbReference type="ARBA" id="ARBA00000085"/>
    </source>
</evidence>
<dbReference type="Pfam" id="PF02518">
    <property type="entry name" value="HATPase_c"/>
    <property type="match status" value="1"/>
</dbReference>
<dbReference type="InterPro" id="IPR036097">
    <property type="entry name" value="HisK_dim/P_sf"/>
</dbReference>
<proteinExistence type="predicted"/>
<dbReference type="PANTHER" id="PTHR45339:SF1">
    <property type="entry name" value="HYBRID SIGNAL TRANSDUCTION HISTIDINE KINASE J"/>
    <property type="match status" value="1"/>
</dbReference>
<keyword evidence="6" id="KW-0812">Transmembrane</keyword>